<keyword evidence="5" id="KW-1185">Reference proteome</keyword>
<dbReference type="InterPro" id="IPR003784">
    <property type="entry name" value="BioY"/>
</dbReference>
<dbReference type="EMBL" id="AQFT01000100">
    <property type="protein sequence ID" value="EMZ24125.1"/>
    <property type="molecule type" value="Genomic_DNA"/>
</dbReference>
<dbReference type="GO" id="GO:0015225">
    <property type="term" value="F:biotin transmembrane transporter activity"/>
    <property type="evidence" value="ECO:0007669"/>
    <property type="project" value="UniProtKB-UniRule"/>
</dbReference>
<keyword evidence="3" id="KW-1133">Transmembrane helix</keyword>
<feature type="transmembrane region" description="Helical" evidence="3">
    <location>
        <begin position="60"/>
        <end position="79"/>
    </location>
</feature>
<dbReference type="GO" id="GO:0005886">
    <property type="term" value="C:plasma membrane"/>
    <property type="evidence" value="ECO:0007669"/>
    <property type="project" value="UniProtKB-SubCell"/>
</dbReference>
<dbReference type="Gene3D" id="1.10.1760.20">
    <property type="match status" value="1"/>
</dbReference>
<dbReference type="AlphaFoldDB" id="N2AD98"/>
<comment type="caution">
    <text evidence="4">The sequence shown here is derived from an EMBL/GenBank/DDBJ whole genome shotgun (WGS) entry which is preliminary data.</text>
</comment>
<dbReference type="HOGENOM" id="CLU_077931_3_0_9"/>
<keyword evidence="2 3" id="KW-0472">Membrane</keyword>
<sequence length="185" mass="19860">MDEKAVTVLPVRQLCSIALMSALMCLLGPLSIPIGLVPISLMTLIIYLTLYVLGMKMGTISCIIYLLLGFVGVPVFAGYTGGAAKLLGPTGGYLVGYIFLMLVSGFIMEKIAFKRILSMAGTIVGTAVLYVFGTIWFVILMKCDVAYALSECVVPFLIGDFAKIVLAELVGQELRKRLKAAHLIG</sequence>
<reference evidence="4 5" key="1">
    <citation type="journal article" date="2014" name="Genome Announc.">
        <title>Draft genome sequences of the altered schaedler flora, a defined bacterial community from gnotobiotic mice.</title>
        <authorList>
            <person name="Wannemuehler M.J."/>
            <person name="Overstreet A.M."/>
            <person name="Ward D.V."/>
            <person name="Phillips G.J."/>
        </authorList>
    </citation>
    <scope>NUCLEOTIDE SEQUENCE [LARGE SCALE GENOMIC DNA]</scope>
    <source>
        <strain evidence="4 5">ASF492</strain>
    </source>
</reference>
<dbReference type="PATRIC" id="fig|1235802.3.peg.3579"/>
<feature type="transmembrane region" description="Helical" evidence="3">
    <location>
        <begin position="120"/>
        <end position="139"/>
    </location>
</feature>
<comment type="subcellular location">
    <subcellularLocation>
        <location evidence="2">Cell membrane</location>
        <topology evidence="2">Multi-pass membrane protein</topology>
    </subcellularLocation>
</comment>
<dbReference type="PANTHER" id="PTHR34295">
    <property type="entry name" value="BIOTIN TRANSPORTER BIOY"/>
    <property type="match status" value="1"/>
</dbReference>
<proteinExistence type="inferred from homology"/>
<feature type="transmembrane region" description="Helical" evidence="3">
    <location>
        <begin position="91"/>
        <end position="108"/>
    </location>
</feature>
<evidence type="ECO:0000256" key="1">
    <source>
        <dbReference type="ARBA" id="ARBA00010692"/>
    </source>
</evidence>
<dbReference type="OrthoDB" id="9803495at2"/>
<evidence type="ECO:0000256" key="2">
    <source>
        <dbReference type="PIRNR" id="PIRNR016661"/>
    </source>
</evidence>
<gene>
    <name evidence="4" type="ORF">C823_03389</name>
</gene>
<accession>N2AD98</accession>
<evidence type="ECO:0000256" key="3">
    <source>
        <dbReference type="SAM" id="Phobius"/>
    </source>
</evidence>
<dbReference type="PANTHER" id="PTHR34295:SF1">
    <property type="entry name" value="BIOTIN TRANSPORTER BIOY"/>
    <property type="match status" value="1"/>
</dbReference>
<evidence type="ECO:0000313" key="4">
    <source>
        <dbReference type="EMBL" id="EMZ24125.1"/>
    </source>
</evidence>
<keyword evidence="3" id="KW-0812">Transmembrane</keyword>
<evidence type="ECO:0000313" key="5">
    <source>
        <dbReference type="Proteomes" id="UP000012589"/>
    </source>
</evidence>
<dbReference type="Proteomes" id="UP000012589">
    <property type="component" value="Unassembled WGS sequence"/>
</dbReference>
<protein>
    <recommendedName>
        <fullName evidence="2">Biotin transporter</fullName>
    </recommendedName>
</protein>
<keyword evidence="2" id="KW-1003">Cell membrane</keyword>
<dbReference type="eggNOG" id="COG1268">
    <property type="taxonomic scope" value="Bacteria"/>
</dbReference>
<name>N2AD98_9FIRM</name>
<dbReference type="Pfam" id="PF02632">
    <property type="entry name" value="BioY"/>
    <property type="match status" value="1"/>
</dbReference>
<organism evidence="4 5">
    <name type="scientific">Eubacterium plexicaudatum ASF492</name>
    <dbReference type="NCBI Taxonomy" id="1235802"/>
    <lineage>
        <taxon>Bacteria</taxon>
        <taxon>Bacillati</taxon>
        <taxon>Bacillota</taxon>
        <taxon>Clostridia</taxon>
        <taxon>Eubacteriales</taxon>
        <taxon>Eubacteriaceae</taxon>
        <taxon>Eubacterium</taxon>
    </lineage>
</organism>
<feature type="transmembrane region" description="Helical" evidence="3">
    <location>
        <begin position="30"/>
        <end position="53"/>
    </location>
</feature>
<keyword evidence="2" id="KW-0813">Transport</keyword>
<dbReference type="STRING" id="1235802.C823_03389"/>
<comment type="similarity">
    <text evidence="1 2">Belongs to the BioY family.</text>
</comment>
<dbReference type="PIRSF" id="PIRSF016661">
    <property type="entry name" value="BioY"/>
    <property type="match status" value="1"/>
</dbReference>